<keyword evidence="2" id="KW-0812">Transmembrane</keyword>
<sequence length="176" mass="20883">MEERKREIDGFKFLNKRDYVKAEREKAIIEQMKSGVNWKNPSIAFKLYNKILDKNSFSTIIGMEFLRELREIIIKSGISIQEDLRPIPVKKQEIKVDEYQALYEQTKISNKIRTIVIAFLILIIAGMLTVSYFTPYSIFTDYEEKIKNQYSTWEQELNEREAELEKKEAGLEKNEK</sequence>
<dbReference type="EMBL" id="LNAM01000003">
    <property type="protein sequence ID" value="KSV60502.1"/>
    <property type="molecule type" value="Genomic_DNA"/>
</dbReference>
<gene>
    <name evidence="3" type="ORF">ASU35_16620</name>
</gene>
<name>A0A0V8QJV2_9FIRM</name>
<proteinExistence type="predicted"/>
<keyword evidence="4" id="KW-1185">Reference proteome</keyword>
<evidence type="ECO:0000313" key="3">
    <source>
        <dbReference type="EMBL" id="KSV60502.1"/>
    </source>
</evidence>
<dbReference type="OrthoDB" id="2067629at2"/>
<reference evidence="3 4" key="1">
    <citation type="submission" date="2015-11" db="EMBL/GenBank/DDBJ databases">
        <title>Butyribacter intestini gen. nov., sp. nov., a butyric acid-producing bacterium of the family Lachnospiraceae isolated from the human faeces.</title>
        <authorList>
            <person name="Zou Y."/>
            <person name="Xue W."/>
            <person name="Luo G."/>
            <person name="Lv M."/>
        </authorList>
    </citation>
    <scope>NUCLEOTIDE SEQUENCE [LARGE SCALE GENOMIC DNA]</scope>
    <source>
        <strain evidence="3 4">ACET-33324</strain>
    </source>
</reference>
<organism evidence="3 4">
    <name type="scientific">Acetivibrio ethanolgignens</name>
    <dbReference type="NCBI Taxonomy" id="290052"/>
    <lineage>
        <taxon>Bacteria</taxon>
        <taxon>Bacillati</taxon>
        <taxon>Bacillota</taxon>
        <taxon>Clostridia</taxon>
        <taxon>Eubacteriales</taxon>
        <taxon>Oscillospiraceae</taxon>
        <taxon>Acetivibrio</taxon>
    </lineage>
</organism>
<protein>
    <submittedName>
        <fullName evidence="3">Uncharacterized protein</fullName>
    </submittedName>
</protein>
<evidence type="ECO:0000313" key="4">
    <source>
        <dbReference type="Proteomes" id="UP000054874"/>
    </source>
</evidence>
<keyword evidence="2" id="KW-0472">Membrane</keyword>
<keyword evidence="1" id="KW-0175">Coiled coil</keyword>
<accession>A0A0V8QJV2</accession>
<feature type="coiled-coil region" evidence="1">
    <location>
        <begin position="143"/>
        <end position="174"/>
    </location>
</feature>
<dbReference type="Proteomes" id="UP000054874">
    <property type="component" value="Unassembled WGS sequence"/>
</dbReference>
<keyword evidence="2" id="KW-1133">Transmembrane helix</keyword>
<dbReference type="RefSeq" id="WP_058351314.1">
    <property type="nucleotide sequence ID" value="NZ_CABMMD010000003.1"/>
</dbReference>
<dbReference type="AlphaFoldDB" id="A0A0V8QJV2"/>
<comment type="caution">
    <text evidence="3">The sequence shown here is derived from an EMBL/GenBank/DDBJ whole genome shotgun (WGS) entry which is preliminary data.</text>
</comment>
<feature type="transmembrane region" description="Helical" evidence="2">
    <location>
        <begin position="115"/>
        <end position="134"/>
    </location>
</feature>
<dbReference type="STRING" id="290052.ASU35_16620"/>
<evidence type="ECO:0000256" key="2">
    <source>
        <dbReference type="SAM" id="Phobius"/>
    </source>
</evidence>
<evidence type="ECO:0000256" key="1">
    <source>
        <dbReference type="SAM" id="Coils"/>
    </source>
</evidence>